<dbReference type="Proteomes" id="UP000042997">
    <property type="component" value="Unassembled WGS sequence"/>
</dbReference>
<protein>
    <submittedName>
        <fullName evidence="2">ABC transporter permease</fullName>
    </submittedName>
</protein>
<evidence type="ECO:0000313" key="3">
    <source>
        <dbReference type="Proteomes" id="UP000042997"/>
    </source>
</evidence>
<keyword evidence="1" id="KW-0812">Transmembrane</keyword>
<feature type="transmembrane region" description="Helical" evidence="1">
    <location>
        <begin position="72"/>
        <end position="93"/>
    </location>
</feature>
<reference evidence="2 3" key="1">
    <citation type="journal article" date="2014" name="Genome Announc.">
        <title>Draft Genome Sequence of Propane- and Butane-Oxidizing Actinobacterium Rhodococcus ruber IEGM 231.</title>
        <authorList>
            <person name="Ivshina I.B."/>
            <person name="Kuyukina M.S."/>
            <person name="Krivoruchko A.V."/>
            <person name="Barbe V."/>
            <person name="Fischer C."/>
        </authorList>
    </citation>
    <scope>NUCLEOTIDE SEQUENCE [LARGE SCALE GENOMIC DNA]</scope>
</reference>
<feature type="transmembrane region" description="Helical" evidence="1">
    <location>
        <begin position="246"/>
        <end position="264"/>
    </location>
</feature>
<sequence>MSVAVDNTGAASVAVDTVKAERIKLTSTQSPWWCTVVIVALGLGLAAILGAASKASMSVDDEMGRFYPTVDVAVSGVAGFGVLVLMILAALSVTSEYRFGVIRTTFQAMPNRSVVLVVKALLIGLFGAVLTGVLALASFALAKALAGPEAGRELVLEGDQAWRSIYGVSIYALLCAVLAVAVGALLRQSAGTIALLLLWPLLIESLFALFGSFGRQVQPFLPFANANHFLGSDQGIDFHWGPWGSLVYFAVFVAVVFAAALVVVNRRDA</sequence>
<feature type="transmembrane region" description="Helical" evidence="1">
    <location>
        <begin position="161"/>
        <end position="186"/>
    </location>
</feature>
<dbReference type="OrthoDB" id="4336046at2"/>
<feature type="transmembrane region" description="Helical" evidence="1">
    <location>
        <begin position="114"/>
        <end position="141"/>
    </location>
</feature>
<name>A0A098BJ40_9NOCA</name>
<organism evidence="2 3">
    <name type="scientific">Rhodococcus ruber</name>
    <dbReference type="NCBI Taxonomy" id="1830"/>
    <lineage>
        <taxon>Bacteria</taxon>
        <taxon>Bacillati</taxon>
        <taxon>Actinomycetota</taxon>
        <taxon>Actinomycetes</taxon>
        <taxon>Mycobacteriales</taxon>
        <taxon>Nocardiaceae</taxon>
        <taxon>Rhodococcus</taxon>
    </lineage>
</organism>
<keyword evidence="1" id="KW-1133">Transmembrane helix</keyword>
<gene>
    <name evidence="2" type="ORF">RHRU231_330158</name>
</gene>
<feature type="transmembrane region" description="Helical" evidence="1">
    <location>
        <begin position="32"/>
        <end position="52"/>
    </location>
</feature>
<dbReference type="RefSeq" id="WP_010592236.1">
    <property type="nucleotide sequence ID" value="NZ_CP023714.1"/>
</dbReference>
<evidence type="ECO:0000313" key="2">
    <source>
        <dbReference type="EMBL" id="CDZ87701.1"/>
    </source>
</evidence>
<accession>A0A098BJ40</accession>
<evidence type="ECO:0000256" key="1">
    <source>
        <dbReference type="SAM" id="Phobius"/>
    </source>
</evidence>
<dbReference type="KEGG" id="rrz:CS378_09560"/>
<proteinExistence type="predicted"/>
<dbReference type="eggNOG" id="COG3087">
    <property type="taxonomic scope" value="Bacteria"/>
</dbReference>
<feature type="transmembrane region" description="Helical" evidence="1">
    <location>
        <begin position="193"/>
        <end position="213"/>
    </location>
</feature>
<keyword evidence="1" id="KW-0472">Membrane</keyword>
<dbReference type="EMBL" id="CCSD01000043">
    <property type="protein sequence ID" value="CDZ87701.1"/>
    <property type="molecule type" value="Genomic_DNA"/>
</dbReference>
<dbReference type="AlphaFoldDB" id="A0A098BJ40"/>